<dbReference type="EMBL" id="RCDD01000001">
    <property type="protein sequence ID" value="RLK61953.1"/>
    <property type="molecule type" value="Genomic_DNA"/>
</dbReference>
<name>A0A421BC85_9PSEU</name>
<sequence>MLVPRGIKNDFPVARQMDPIDFAALDDKVAGGAISTPPATRGQAL</sequence>
<dbReference type="Proteomes" id="UP000282454">
    <property type="component" value="Unassembled WGS sequence"/>
</dbReference>
<proteinExistence type="predicted"/>
<evidence type="ECO:0000313" key="2">
    <source>
        <dbReference type="Proteomes" id="UP000282454"/>
    </source>
</evidence>
<reference evidence="1 2" key="1">
    <citation type="submission" date="2018-10" db="EMBL/GenBank/DDBJ databases">
        <title>Genomic Encyclopedia of Archaeal and Bacterial Type Strains, Phase II (KMG-II): from individual species to whole genera.</title>
        <authorList>
            <person name="Goeker M."/>
        </authorList>
    </citation>
    <scope>NUCLEOTIDE SEQUENCE [LARGE SCALE GENOMIC DNA]</scope>
    <source>
        <strain evidence="1 2">DSM 45657</strain>
    </source>
</reference>
<gene>
    <name evidence="1" type="ORF">CLV68_2502</name>
</gene>
<dbReference type="RefSeq" id="WP_170224250.1">
    <property type="nucleotide sequence ID" value="NZ_RCDD01000001.1"/>
</dbReference>
<comment type="caution">
    <text evidence="1">The sequence shown here is derived from an EMBL/GenBank/DDBJ whole genome shotgun (WGS) entry which is preliminary data.</text>
</comment>
<dbReference type="AlphaFoldDB" id="A0A421BC85"/>
<evidence type="ECO:0000313" key="1">
    <source>
        <dbReference type="EMBL" id="RLK61953.1"/>
    </source>
</evidence>
<keyword evidence="2" id="KW-1185">Reference proteome</keyword>
<organism evidence="1 2">
    <name type="scientific">Actinokineospora cianjurensis</name>
    <dbReference type="NCBI Taxonomy" id="585224"/>
    <lineage>
        <taxon>Bacteria</taxon>
        <taxon>Bacillati</taxon>
        <taxon>Actinomycetota</taxon>
        <taxon>Actinomycetes</taxon>
        <taxon>Pseudonocardiales</taxon>
        <taxon>Pseudonocardiaceae</taxon>
        <taxon>Actinokineospora</taxon>
    </lineage>
</organism>
<accession>A0A421BC85</accession>
<protein>
    <submittedName>
        <fullName evidence="1">Uncharacterized protein</fullName>
    </submittedName>
</protein>